<evidence type="ECO:0000256" key="1">
    <source>
        <dbReference type="ARBA" id="ARBA00007378"/>
    </source>
</evidence>
<dbReference type="EMBL" id="JAAGXA010000001">
    <property type="protein sequence ID" value="NEN77156.1"/>
    <property type="molecule type" value="Genomic_DNA"/>
</dbReference>
<evidence type="ECO:0000313" key="2">
    <source>
        <dbReference type="EMBL" id="NEN77156.1"/>
    </source>
</evidence>
<dbReference type="Gene3D" id="2.20.25.10">
    <property type="match status" value="1"/>
</dbReference>
<comment type="caution">
    <text evidence="2">The sequence shown here is derived from an EMBL/GenBank/DDBJ whole genome shotgun (WGS) entry which is preliminary data.</text>
</comment>
<dbReference type="SUPFAM" id="SSF82784">
    <property type="entry name" value="OsmC-like"/>
    <property type="match status" value="1"/>
</dbReference>
<name>A0A6P0HF44_9ACTN</name>
<comment type="similarity">
    <text evidence="1">Belongs to the OsmC/Ohr family.</text>
</comment>
<dbReference type="AlphaFoldDB" id="A0A6P0HF44"/>
<dbReference type="Proteomes" id="UP000468687">
    <property type="component" value="Unassembled WGS sequence"/>
</dbReference>
<dbReference type="PANTHER" id="PTHR33797">
    <property type="entry name" value="ORGANIC HYDROPEROXIDE RESISTANCE PROTEIN-LIKE"/>
    <property type="match status" value="1"/>
</dbReference>
<reference evidence="2 3" key="1">
    <citation type="journal article" date="2014" name="Int. J. Syst. Evol. Microbiol.">
        <title>Nocardioides zeae sp. nov., isolated from the stem of Zea mays.</title>
        <authorList>
            <person name="Glaeser S.P."/>
            <person name="McInroy J.A."/>
            <person name="Busse H.J."/>
            <person name="Kampfer P."/>
        </authorList>
    </citation>
    <scope>NUCLEOTIDE SEQUENCE [LARGE SCALE GENOMIC DNA]</scope>
    <source>
        <strain evidence="2 3">JCM 30728</strain>
    </source>
</reference>
<accession>A0A6P0HF44</accession>
<proteinExistence type="inferred from homology"/>
<protein>
    <submittedName>
        <fullName evidence="2">Ohr family peroxiredoxin</fullName>
    </submittedName>
</protein>
<dbReference type="InterPro" id="IPR003718">
    <property type="entry name" value="OsmC/Ohr_fam"/>
</dbReference>
<dbReference type="Gene3D" id="3.30.300.20">
    <property type="match status" value="1"/>
</dbReference>
<organism evidence="2 3">
    <name type="scientific">Nocardioides zeae</name>
    <dbReference type="NCBI Taxonomy" id="1457234"/>
    <lineage>
        <taxon>Bacteria</taxon>
        <taxon>Bacillati</taxon>
        <taxon>Actinomycetota</taxon>
        <taxon>Actinomycetes</taxon>
        <taxon>Propionibacteriales</taxon>
        <taxon>Nocardioidaceae</taxon>
        <taxon>Nocardioides</taxon>
    </lineage>
</organism>
<keyword evidence="3" id="KW-1185">Reference proteome</keyword>
<dbReference type="NCBIfam" id="TIGR03561">
    <property type="entry name" value="organ_hyd_perox"/>
    <property type="match status" value="1"/>
</dbReference>
<evidence type="ECO:0000313" key="3">
    <source>
        <dbReference type="Proteomes" id="UP000468687"/>
    </source>
</evidence>
<dbReference type="PANTHER" id="PTHR33797:SF2">
    <property type="entry name" value="ORGANIC HYDROPEROXIDE RESISTANCE PROTEIN-LIKE"/>
    <property type="match status" value="1"/>
</dbReference>
<dbReference type="InterPro" id="IPR019953">
    <property type="entry name" value="OHR"/>
</dbReference>
<dbReference type="Pfam" id="PF02566">
    <property type="entry name" value="OsmC"/>
    <property type="match status" value="1"/>
</dbReference>
<dbReference type="GO" id="GO:0006979">
    <property type="term" value="P:response to oxidative stress"/>
    <property type="evidence" value="ECO:0007669"/>
    <property type="project" value="InterPro"/>
</dbReference>
<gene>
    <name evidence="2" type="ORF">G3T38_02570</name>
</gene>
<dbReference type="InterPro" id="IPR015946">
    <property type="entry name" value="KH_dom-like_a/b"/>
</dbReference>
<dbReference type="InterPro" id="IPR036102">
    <property type="entry name" value="OsmC/Ohrsf"/>
</dbReference>
<sequence>MSTMSYTAAARAEGDGRNGHVRTADGLVDLDLGIPAEIGGAGGAVSNPEMLFAAGYAGCFLSALHSVARAQRVKIPGADVEALVTIAAGEAGFGLSVELVATLPDVTDEVAEQLLAAAHTKCPYSRAVTGNIPVALRRG</sequence>
<dbReference type="RefSeq" id="WP_163770478.1">
    <property type="nucleotide sequence ID" value="NZ_JAAGXA010000001.1"/>
</dbReference>